<feature type="transmembrane region" description="Helical" evidence="1">
    <location>
        <begin position="12"/>
        <end position="37"/>
    </location>
</feature>
<protein>
    <submittedName>
        <fullName evidence="2">Uncharacterized protein</fullName>
    </submittedName>
</protein>
<organism evidence="2 3">
    <name type="scientific">Pseudomonas kilonensis</name>
    <dbReference type="NCBI Taxonomy" id="132476"/>
    <lineage>
        <taxon>Bacteria</taxon>
        <taxon>Pseudomonadati</taxon>
        <taxon>Pseudomonadota</taxon>
        <taxon>Gammaproteobacteria</taxon>
        <taxon>Pseudomonadales</taxon>
        <taxon>Pseudomonadaceae</taxon>
        <taxon>Pseudomonas</taxon>
    </lineage>
</organism>
<evidence type="ECO:0000256" key="1">
    <source>
        <dbReference type="SAM" id="Phobius"/>
    </source>
</evidence>
<keyword evidence="1" id="KW-1133">Transmembrane helix</keyword>
<name>A0A0F4XRB0_9PSED</name>
<proteinExistence type="predicted"/>
<sequence>MISNVINPIKHNFAICRIGCITAIIFNMLAQFLTYLVGIHLKDGTRTYTTHRYRCVTGFR</sequence>
<comment type="caution">
    <text evidence="2">The sequence shown here is derived from an EMBL/GenBank/DDBJ whole genome shotgun (WGS) entry which is preliminary data.</text>
</comment>
<dbReference type="AlphaFoldDB" id="A0A0F4XRB0"/>
<evidence type="ECO:0000313" key="2">
    <source>
        <dbReference type="EMBL" id="KKA08356.1"/>
    </source>
</evidence>
<gene>
    <name evidence="2" type="ORF">VP02_08870</name>
</gene>
<dbReference type="PATRIC" id="fig|132476.4.peg.5801"/>
<reference evidence="2 3" key="1">
    <citation type="submission" date="2015-03" db="EMBL/GenBank/DDBJ databases">
        <title>Pseudomonas fluorescens 1855-344 Genome sequencing and assembly.</title>
        <authorList>
            <person name="Eng W.W.H."/>
            <person name="Gan H.M."/>
            <person name="Savka M.A."/>
        </authorList>
    </citation>
    <scope>NUCLEOTIDE SEQUENCE [LARGE SCALE GENOMIC DNA]</scope>
    <source>
        <strain evidence="2 3">1855-344</strain>
    </source>
</reference>
<dbReference type="EMBL" id="JZXC01000006">
    <property type="protein sequence ID" value="KKA08356.1"/>
    <property type="molecule type" value="Genomic_DNA"/>
</dbReference>
<evidence type="ECO:0000313" key="3">
    <source>
        <dbReference type="Proteomes" id="UP000033662"/>
    </source>
</evidence>
<keyword evidence="1" id="KW-0812">Transmembrane</keyword>
<keyword evidence="1" id="KW-0472">Membrane</keyword>
<accession>A0A0F4XRB0</accession>
<dbReference type="Proteomes" id="UP000033662">
    <property type="component" value="Unassembled WGS sequence"/>
</dbReference>